<dbReference type="PANTHER" id="PTHR33562">
    <property type="entry name" value="ATILLA, ISOFORM B-RELATED-RELATED"/>
    <property type="match status" value="1"/>
</dbReference>
<dbReference type="GO" id="GO:0030431">
    <property type="term" value="P:sleep"/>
    <property type="evidence" value="ECO:0007669"/>
    <property type="project" value="InterPro"/>
</dbReference>
<evidence type="ECO:0000256" key="2">
    <source>
        <dbReference type="ARBA" id="ARBA00022622"/>
    </source>
</evidence>
<evidence type="ECO:0000256" key="5">
    <source>
        <dbReference type="ARBA" id="ARBA00022989"/>
    </source>
</evidence>
<dbReference type="InterPro" id="IPR050975">
    <property type="entry name" value="Sleep_regulator"/>
</dbReference>
<evidence type="ECO:0000256" key="1">
    <source>
        <dbReference type="ARBA" id="ARBA00004589"/>
    </source>
</evidence>
<comment type="subcellular location">
    <subcellularLocation>
        <location evidence="1">Membrane</location>
        <topology evidence="1">Lipid-anchor</topology>
        <topology evidence="1">GPI-anchor</topology>
    </subcellularLocation>
</comment>
<organism evidence="10 11">
    <name type="scientific">Aphidius gifuensis</name>
    <name type="common">Parasitoid wasp</name>
    <dbReference type="NCBI Taxonomy" id="684658"/>
    <lineage>
        <taxon>Eukaryota</taxon>
        <taxon>Metazoa</taxon>
        <taxon>Ecdysozoa</taxon>
        <taxon>Arthropoda</taxon>
        <taxon>Hexapoda</taxon>
        <taxon>Insecta</taxon>
        <taxon>Pterygota</taxon>
        <taxon>Neoptera</taxon>
        <taxon>Endopterygota</taxon>
        <taxon>Hymenoptera</taxon>
        <taxon>Apocrita</taxon>
        <taxon>Ichneumonoidea</taxon>
        <taxon>Braconidae</taxon>
        <taxon>Aphidiinae</taxon>
        <taxon>Aphidius</taxon>
    </lineage>
</organism>
<keyword evidence="3 9" id="KW-0812">Transmembrane</keyword>
<dbReference type="EMBL" id="JACMRX010000003">
    <property type="protein sequence ID" value="KAF7992802.1"/>
    <property type="molecule type" value="Genomic_DNA"/>
</dbReference>
<comment type="caution">
    <text evidence="10">The sequence shown here is derived from an EMBL/GenBank/DDBJ whole genome shotgun (WGS) entry which is preliminary data.</text>
</comment>
<evidence type="ECO:0000256" key="7">
    <source>
        <dbReference type="ARBA" id="ARBA00023180"/>
    </source>
</evidence>
<keyword evidence="6 9" id="KW-0472">Membrane</keyword>
<evidence type="ECO:0000313" key="10">
    <source>
        <dbReference type="EMBL" id="KAF7992802.1"/>
    </source>
</evidence>
<keyword evidence="4" id="KW-0732">Signal</keyword>
<reference evidence="10 11" key="1">
    <citation type="submission" date="2020-08" db="EMBL/GenBank/DDBJ databases">
        <title>Aphidius gifuensis genome sequencing and assembly.</title>
        <authorList>
            <person name="Du Z."/>
        </authorList>
    </citation>
    <scope>NUCLEOTIDE SEQUENCE [LARGE SCALE GENOMIC DNA]</scope>
    <source>
        <strain evidence="10">YNYX2018</strain>
        <tissue evidence="10">Adults</tissue>
    </source>
</reference>
<dbReference type="OrthoDB" id="6582325at2759"/>
<keyword evidence="8" id="KW-0449">Lipoprotein</keyword>
<evidence type="ECO:0008006" key="12">
    <source>
        <dbReference type="Google" id="ProtNLM"/>
    </source>
</evidence>
<protein>
    <recommendedName>
        <fullName evidence="12">Protein sleepless</fullName>
    </recommendedName>
</protein>
<evidence type="ECO:0000256" key="4">
    <source>
        <dbReference type="ARBA" id="ARBA00022729"/>
    </source>
</evidence>
<gene>
    <name evidence="10" type="ORF">HCN44_005146</name>
</gene>
<name>A0A834XUN1_APHGI</name>
<dbReference type="Proteomes" id="UP000639338">
    <property type="component" value="Unassembled WGS sequence"/>
</dbReference>
<keyword evidence="7" id="KW-0325">Glycoprotein</keyword>
<dbReference type="InterPro" id="IPR031424">
    <property type="entry name" value="QVR-like"/>
</dbReference>
<proteinExistence type="predicted"/>
<feature type="transmembrane region" description="Helical" evidence="9">
    <location>
        <begin position="156"/>
        <end position="174"/>
    </location>
</feature>
<accession>A0A834XUN1</accession>
<evidence type="ECO:0000256" key="3">
    <source>
        <dbReference type="ARBA" id="ARBA00022692"/>
    </source>
</evidence>
<evidence type="ECO:0000256" key="8">
    <source>
        <dbReference type="ARBA" id="ARBA00023288"/>
    </source>
</evidence>
<evidence type="ECO:0000313" key="11">
    <source>
        <dbReference type="Proteomes" id="UP000639338"/>
    </source>
</evidence>
<keyword evidence="5 9" id="KW-1133">Transmembrane helix</keyword>
<dbReference type="GO" id="GO:0032222">
    <property type="term" value="P:regulation of synaptic transmission, cholinergic"/>
    <property type="evidence" value="ECO:0007669"/>
    <property type="project" value="InterPro"/>
</dbReference>
<evidence type="ECO:0000256" key="6">
    <source>
        <dbReference type="ARBA" id="ARBA00023136"/>
    </source>
</evidence>
<keyword evidence="2" id="KW-0336">GPI-anchor</keyword>
<sequence>MPTIRNNVENYFLIFSFIIIFQRGESIKCYDCDSSTDQRCLSDEEQIKLTDCSSLESSLSIKGISDELDIFHKILDSSFTKNSTKIDNIKEGIPQIHPACYKLIAEINGITIAKRGCTFKEGFGLICDMITSANGIIRFCAPCDSHDGCNSSTTNSFTSVLLILSILSSFYFFASPISLMRPQYI</sequence>
<evidence type="ECO:0000256" key="9">
    <source>
        <dbReference type="SAM" id="Phobius"/>
    </source>
</evidence>
<dbReference type="Pfam" id="PF17064">
    <property type="entry name" value="QVR"/>
    <property type="match status" value="1"/>
</dbReference>
<dbReference type="GO" id="GO:0098552">
    <property type="term" value="C:side of membrane"/>
    <property type="evidence" value="ECO:0007669"/>
    <property type="project" value="UniProtKB-KW"/>
</dbReference>
<keyword evidence="11" id="KW-1185">Reference proteome</keyword>
<dbReference type="AlphaFoldDB" id="A0A834XUN1"/>